<reference evidence="2" key="1">
    <citation type="journal article" date="2019" name="Int. J. Syst. Evol. Microbiol.">
        <title>The Global Catalogue of Microorganisms (GCM) 10K type strain sequencing project: providing services to taxonomists for standard genome sequencing and annotation.</title>
        <authorList>
            <consortium name="The Broad Institute Genomics Platform"/>
            <consortium name="The Broad Institute Genome Sequencing Center for Infectious Disease"/>
            <person name="Wu L."/>
            <person name="Ma J."/>
        </authorList>
    </citation>
    <scope>NUCLEOTIDE SEQUENCE [LARGE SCALE GENOMIC DNA]</scope>
    <source>
        <strain evidence="2">CGMCC 4.7638</strain>
    </source>
</reference>
<organism evidence="1 2">
    <name type="scientific">Amycolatopsis albidoflavus</name>
    <dbReference type="NCBI Taxonomy" id="102226"/>
    <lineage>
        <taxon>Bacteria</taxon>
        <taxon>Bacillati</taxon>
        <taxon>Actinomycetota</taxon>
        <taxon>Actinomycetes</taxon>
        <taxon>Pseudonocardiales</taxon>
        <taxon>Pseudonocardiaceae</taxon>
        <taxon>Amycolatopsis</taxon>
    </lineage>
</organism>
<dbReference type="EMBL" id="JBHUKQ010000010">
    <property type="protein sequence ID" value="MFD2481451.1"/>
    <property type="molecule type" value="Genomic_DNA"/>
</dbReference>
<sequence>MLATPESLMKVYREDLHQPRRLISDGEPAHDAIAVSRRRYRLKMFHRPLDDPHFDFETV</sequence>
<evidence type="ECO:0000313" key="1">
    <source>
        <dbReference type="EMBL" id="MFD2481451.1"/>
    </source>
</evidence>
<accession>A0ABW5HXM7</accession>
<comment type="caution">
    <text evidence="1">The sequence shown here is derived from an EMBL/GenBank/DDBJ whole genome shotgun (WGS) entry which is preliminary data.</text>
</comment>
<proteinExistence type="predicted"/>
<evidence type="ECO:0008006" key="3">
    <source>
        <dbReference type="Google" id="ProtNLM"/>
    </source>
</evidence>
<gene>
    <name evidence="1" type="ORF">ACFSUT_14295</name>
</gene>
<protein>
    <recommendedName>
        <fullName evidence="3">Transposase</fullName>
    </recommendedName>
</protein>
<evidence type="ECO:0000313" key="2">
    <source>
        <dbReference type="Proteomes" id="UP001597542"/>
    </source>
</evidence>
<name>A0ABW5HXM7_9PSEU</name>
<dbReference type="RefSeq" id="WP_344273783.1">
    <property type="nucleotide sequence ID" value="NZ_BAAAHV010000011.1"/>
</dbReference>
<dbReference type="Proteomes" id="UP001597542">
    <property type="component" value="Unassembled WGS sequence"/>
</dbReference>
<keyword evidence="2" id="KW-1185">Reference proteome</keyword>